<dbReference type="Proteomes" id="UP000615760">
    <property type="component" value="Unassembled WGS sequence"/>
</dbReference>
<dbReference type="EMBL" id="BMJE01000002">
    <property type="protein sequence ID" value="GGB70325.1"/>
    <property type="molecule type" value="Genomic_DNA"/>
</dbReference>
<protein>
    <recommendedName>
        <fullName evidence="3">TonB-dependent receptor</fullName>
    </recommendedName>
</protein>
<gene>
    <name evidence="1" type="ORF">GCM10007424_07830</name>
</gene>
<comment type="caution">
    <text evidence="1">The sequence shown here is derived from an EMBL/GenBank/DDBJ whole genome shotgun (WGS) entry which is preliminary data.</text>
</comment>
<evidence type="ECO:0000313" key="2">
    <source>
        <dbReference type="Proteomes" id="UP000615760"/>
    </source>
</evidence>
<accession>A0ABQ1JMQ8</accession>
<dbReference type="RefSeq" id="WP_188619941.1">
    <property type="nucleotide sequence ID" value="NZ_BMJE01000002.1"/>
</dbReference>
<organism evidence="1 2">
    <name type="scientific">Flavobacterium suaedae</name>
    <dbReference type="NCBI Taxonomy" id="1767027"/>
    <lineage>
        <taxon>Bacteria</taxon>
        <taxon>Pseudomonadati</taxon>
        <taxon>Bacteroidota</taxon>
        <taxon>Flavobacteriia</taxon>
        <taxon>Flavobacteriales</taxon>
        <taxon>Flavobacteriaceae</taxon>
        <taxon>Flavobacterium</taxon>
    </lineage>
</organism>
<name>A0ABQ1JMQ8_9FLAO</name>
<evidence type="ECO:0008006" key="3">
    <source>
        <dbReference type="Google" id="ProtNLM"/>
    </source>
</evidence>
<proteinExistence type="predicted"/>
<keyword evidence="2" id="KW-1185">Reference proteome</keyword>
<sequence>MDNGASIIDTRTDIDTRTEERDFQGTRFEIGWTYQLKSYNFFGINISKDYTDNSSLLTSTTFKFKTVDDTVTPNLETSDEITVLADPHDRYNKYQISTKLQNYS</sequence>
<reference evidence="2" key="1">
    <citation type="journal article" date="2019" name="Int. J. Syst. Evol. Microbiol.">
        <title>The Global Catalogue of Microorganisms (GCM) 10K type strain sequencing project: providing services to taxonomists for standard genome sequencing and annotation.</title>
        <authorList>
            <consortium name="The Broad Institute Genomics Platform"/>
            <consortium name="The Broad Institute Genome Sequencing Center for Infectious Disease"/>
            <person name="Wu L."/>
            <person name="Ma J."/>
        </authorList>
    </citation>
    <scope>NUCLEOTIDE SEQUENCE [LARGE SCALE GENOMIC DNA]</scope>
    <source>
        <strain evidence="2">CGMCC 1.15461</strain>
    </source>
</reference>
<evidence type="ECO:0000313" key="1">
    <source>
        <dbReference type="EMBL" id="GGB70325.1"/>
    </source>
</evidence>